<dbReference type="EMBL" id="JBHTJG010000006">
    <property type="protein sequence ID" value="MFD0947309.1"/>
    <property type="molecule type" value="Genomic_DNA"/>
</dbReference>
<evidence type="ECO:0000313" key="2">
    <source>
        <dbReference type="Proteomes" id="UP001596977"/>
    </source>
</evidence>
<dbReference type="Proteomes" id="UP001596977">
    <property type="component" value="Unassembled WGS sequence"/>
</dbReference>
<keyword evidence="2" id="KW-1185">Reference proteome</keyword>
<gene>
    <name evidence="1" type="ORF">ACFQ1E_13245</name>
</gene>
<dbReference type="RefSeq" id="WP_264944927.1">
    <property type="nucleotide sequence ID" value="NZ_JAPDRA010000006.1"/>
</dbReference>
<sequence>MLVKLEAVGLRGERLLLEGTYTGTLPLDGSRVAIRHVSGPFDKLLREKREKRRQDAEIWGF</sequence>
<proteinExistence type="predicted"/>
<name>A0ABW3H8I1_9SPHN</name>
<evidence type="ECO:0000313" key="1">
    <source>
        <dbReference type="EMBL" id="MFD0947309.1"/>
    </source>
</evidence>
<organism evidence="1 2">
    <name type="scientific">Sphingomonas canadensis</name>
    <dbReference type="NCBI Taxonomy" id="1219257"/>
    <lineage>
        <taxon>Bacteria</taxon>
        <taxon>Pseudomonadati</taxon>
        <taxon>Pseudomonadota</taxon>
        <taxon>Alphaproteobacteria</taxon>
        <taxon>Sphingomonadales</taxon>
        <taxon>Sphingomonadaceae</taxon>
        <taxon>Sphingomonas</taxon>
    </lineage>
</organism>
<reference evidence="2" key="1">
    <citation type="journal article" date="2019" name="Int. J. Syst. Evol. Microbiol.">
        <title>The Global Catalogue of Microorganisms (GCM) 10K type strain sequencing project: providing services to taxonomists for standard genome sequencing and annotation.</title>
        <authorList>
            <consortium name="The Broad Institute Genomics Platform"/>
            <consortium name="The Broad Institute Genome Sequencing Center for Infectious Disease"/>
            <person name="Wu L."/>
            <person name="Ma J."/>
        </authorList>
    </citation>
    <scope>NUCLEOTIDE SEQUENCE [LARGE SCALE GENOMIC DNA]</scope>
    <source>
        <strain evidence="2">CCUG 62982</strain>
    </source>
</reference>
<accession>A0ABW3H8I1</accession>
<comment type="caution">
    <text evidence="1">The sequence shown here is derived from an EMBL/GenBank/DDBJ whole genome shotgun (WGS) entry which is preliminary data.</text>
</comment>
<protein>
    <submittedName>
        <fullName evidence="1">Uncharacterized protein</fullName>
    </submittedName>
</protein>